<comment type="caution">
    <text evidence="1">The sequence shown here is derived from an EMBL/GenBank/DDBJ whole genome shotgun (WGS) entry which is preliminary data.</text>
</comment>
<proteinExistence type="predicted"/>
<gene>
    <name evidence="1" type="ORF">NOI20_16265</name>
</gene>
<organism evidence="1 2">
    <name type="scientific">Rhodalgimonas zhirmunskyi</name>
    <dbReference type="NCBI Taxonomy" id="2964767"/>
    <lineage>
        <taxon>Bacteria</taxon>
        <taxon>Pseudomonadati</taxon>
        <taxon>Pseudomonadota</taxon>
        <taxon>Alphaproteobacteria</taxon>
        <taxon>Rhodobacterales</taxon>
        <taxon>Roseobacteraceae</taxon>
        <taxon>Rhodalgimonas</taxon>
    </lineage>
</organism>
<name>A0AAJ1UDS4_9RHOB</name>
<sequence>MPEFEQETAHAPQAHNVLGKSASELARMLEDQGADVLIAMRSVLTQAPVAETERFKTLSQAPERGIDGAAAVALLRTVPHGFAPAARMQSFAPVAGSSDPGVLNLLRWWEMIFGRYVPTGQAVPPIPVYCPVFDYGAAPLIEKAVTVEVDYSATQERASTLSLSFKGIGLTGTVNETVSVSTHVPATSGRFQVSVPVQMDLVEYRDSHTGDLRYAGTVTKVHPAGHFTPADQDQFVDITPRGRQLVPVKFLSSSLPGVTVRKNIERNKGFEATVGKTLASGLELGLEYKVTSKSEIAVTYTKTRADELHLQLWDEAEGLVRIV</sequence>
<dbReference type="RefSeq" id="WP_317627294.1">
    <property type="nucleotide sequence ID" value="NZ_JANFFA010000005.1"/>
</dbReference>
<protein>
    <submittedName>
        <fullName evidence="1">Uncharacterized protein</fullName>
    </submittedName>
</protein>
<accession>A0AAJ1UDS4</accession>
<keyword evidence="2" id="KW-1185">Reference proteome</keyword>
<dbReference type="Proteomes" id="UP001227162">
    <property type="component" value="Unassembled WGS sequence"/>
</dbReference>
<dbReference type="EMBL" id="JANFFA010000005">
    <property type="protein sequence ID" value="MDQ2095673.1"/>
    <property type="molecule type" value="Genomic_DNA"/>
</dbReference>
<evidence type="ECO:0000313" key="1">
    <source>
        <dbReference type="EMBL" id="MDQ2095673.1"/>
    </source>
</evidence>
<dbReference type="AlphaFoldDB" id="A0AAJ1UDS4"/>
<reference evidence="1" key="2">
    <citation type="submission" date="2023-04" db="EMBL/GenBank/DDBJ databases">
        <title>'Rhodoalgimonas zhirmunskyi' gen. nov., isolated from a red alga.</title>
        <authorList>
            <person name="Nedashkovskaya O.I."/>
            <person name="Otstavnykh N.Y."/>
            <person name="Bystritskaya E.P."/>
            <person name="Balabanova L.A."/>
            <person name="Isaeva M.P."/>
        </authorList>
    </citation>
    <scope>NUCLEOTIDE SEQUENCE</scope>
    <source>
        <strain evidence="1">10Alg 79</strain>
    </source>
</reference>
<evidence type="ECO:0000313" key="2">
    <source>
        <dbReference type="Proteomes" id="UP001227162"/>
    </source>
</evidence>
<reference evidence="1" key="1">
    <citation type="submission" date="2022-07" db="EMBL/GenBank/DDBJ databases">
        <authorList>
            <person name="Otstavnykh N."/>
            <person name="Isaeva M."/>
            <person name="Bystritskaya E."/>
        </authorList>
    </citation>
    <scope>NUCLEOTIDE SEQUENCE</scope>
    <source>
        <strain evidence="1">10Alg 79</strain>
    </source>
</reference>